<accession>A0A8S9KL05</accession>
<name>A0A8S9KL05_BRACR</name>
<reference evidence="1" key="1">
    <citation type="submission" date="2019-12" db="EMBL/GenBank/DDBJ databases">
        <title>Genome sequencing and annotation of Brassica cretica.</title>
        <authorList>
            <person name="Studholme D.J."/>
            <person name="Sarris P.F."/>
        </authorList>
    </citation>
    <scope>NUCLEOTIDE SEQUENCE</scope>
    <source>
        <strain evidence="1">PFS-102/07</strain>
        <tissue evidence="1">Leaf</tissue>
    </source>
</reference>
<protein>
    <submittedName>
        <fullName evidence="1">Uncharacterized protein</fullName>
    </submittedName>
</protein>
<gene>
    <name evidence="1" type="ORF">F2Q70_00043764</name>
</gene>
<dbReference type="EMBL" id="QGKY02000164">
    <property type="protein sequence ID" value="KAF2595019.1"/>
    <property type="molecule type" value="Genomic_DNA"/>
</dbReference>
<organism evidence="1">
    <name type="scientific">Brassica cretica</name>
    <name type="common">Mustard</name>
    <dbReference type="NCBI Taxonomy" id="69181"/>
    <lineage>
        <taxon>Eukaryota</taxon>
        <taxon>Viridiplantae</taxon>
        <taxon>Streptophyta</taxon>
        <taxon>Embryophyta</taxon>
        <taxon>Tracheophyta</taxon>
        <taxon>Spermatophyta</taxon>
        <taxon>Magnoliopsida</taxon>
        <taxon>eudicotyledons</taxon>
        <taxon>Gunneridae</taxon>
        <taxon>Pentapetalae</taxon>
        <taxon>rosids</taxon>
        <taxon>malvids</taxon>
        <taxon>Brassicales</taxon>
        <taxon>Brassicaceae</taxon>
        <taxon>Brassiceae</taxon>
        <taxon>Brassica</taxon>
    </lineage>
</organism>
<proteinExistence type="predicted"/>
<dbReference type="AlphaFoldDB" id="A0A8S9KL05"/>
<comment type="caution">
    <text evidence="1">The sequence shown here is derived from an EMBL/GenBank/DDBJ whole genome shotgun (WGS) entry which is preliminary data.</text>
</comment>
<sequence>MVGSGMFTLLKSECDKIRAAPCEGYLRTLVEGIKTFVVHPGVEILKTCFPREGYELSSRNLSLCEEDVSMYECLIFKEGAFIEEGFSLNPAFEKHFSLSTDVRSQNCCSCLDANNLICDLGIRTEGMFRIALGALLRIFPYMSRVIEPKRFDTEPVRSQLWDNCLLGCDRGERKAEASEPQG</sequence>
<evidence type="ECO:0000313" key="1">
    <source>
        <dbReference type="EMBL" id="KAF2595019.1"/>
    </source>
</evidence>